<dbReference type="InterPro" id="IPR052539">
    <property type="entry name" value="MGD_biosynthesis_adapter"/>
</dbReference>
<dbReference type="NCBIfam" id="TIGR00176">
    <property type="entry name" value="mobB"/>
    <property type="match status" value="1"/>
</dbReference>
<name>A0A4R6C505_9STAP</name>
<dbReference type="AlphaFoldDB" id="A0A4R6C505"/>
<dbReference type="GO" id="GO:0005525">
    <property type="term" value="F:GTP binding"/>
    <property type="evidence" value="ECO:0007669"/>
    <property type="project" value="InterPro"/>
</dbReference>
<dbReference type="Proteomes" id="UP000294865">
    <property type="component" value="Unassembled WGS sequence"/>
</dbReference>
<gene>
    <name evidence="2" type="primary">mobB</name>
    <name evidence="2" type="ORF">ETI04_06940</name>
</gene>
<proteinExistence type="predicted"/>
<evidence type="ECO:0000313" key="3">
    <source>
        <dbReference type="Proteomes" id="UP000294865"/>
    </source>
</evidence>
<reference evidence="2 3" key="1">
    <citation type="submission" date="2019-01" db="EMBL/GenBank/DDBJ databases">
        <title>Draft genome sequences of Macrococcus caseolyticus, Macrococcus canis, Macrococcus bohemicus and Macrococcus goetzii.</title>
        <authorList>
            <person name="Mazhar S."/>
            <person name="Altermann E."/>
            <person name="Hill C."/>
            <person name="Mcauliffe O."/>
        </authorList>
    </citation>
    <scope>NUCLEOTIDE SEQUENCE [LARGE SCALE GENOMIC DNA]</scope>
    <source>
        <strain evidence="2 3">DPC7162</strain>
    </source>
</reference>
<dbReference type="GO" id="GO:0006777">
    <property type="term" value="P:Mo-molybdopterin cofactor biosynthetic process"/>
    <property type="evidence" value="ECO:0007669"/>
    <property type="project" value="InterPro"/>
</dbReference>
<evidence type="ECO:0000313" key="2">
    <source>
        <dbReference type="EMBL" id="TDM16931.1"/>
    </source>
</evidence>
<feature type="domain" description="Molybdopterin-guanine dinucleotide biosynthesis protein B (MobB)" evidence="1">
    <location>
        <begin position="9"/>
        <end position="139"/>
    </location>
</feature>
<dbReference type="Gene3D" id="3.40.50.300">
    <property type="entry name" value="P-loop containing nucleotide triphosphate hydrolases"/>
    <property type="match status" value="1"/>
</dbReference>
<evidence type="ECO:0000259" key="1">
    <source>
        <dbReference type="Pfam" id="PF03205"/>
    </source>
</evidence>
<accession>A0A4R6C505</accession>
<dbReference type="Pfam" id="PF03205">
    <property type="entry name" value="MobB"/>
    <property type="match status" value="1"/>
</dbReference>
<sequence length="164" mass="18746">MSRNIMVKVLQVVGYKKSGKTTTMNQIIKQLKALNYHVAVVKHHGEIGGQEIDIPQSRDHITYIESGADESIVQGYQYIHKLRRNEALELEVIINEEVTCKDIVLVEGYKAARYDKIVLYNNEEDKQTLSQLSNIVLMVDTSVDSESVIYEFIQSWVGDTRETI</sequence>
<dbReference type="PANTHER" id="PTHR40072:SF1">
    <property type="entry name" value="MOLYBDOPTERIN-GUANINE DINUCLEOTIDE BIOSYNTHESIS ADAPTER PROTEIN"/>
    <property type="match status" value="1"/>
</dbReference>
<dbReference type="EMBL" id="SDQG01000003">
    <property type="protein sequence ID" value="TDM16931.1"/>
    <property type="molecule type" value="Genomic_DNA"/>
</dbReference>
<dbReference type="RefSeq" id="WP_133421983.1">
    <property type="nucleotide sequence ID" value="NZ_JAXJTW010000038.1"/>
</dbReference>
<dbReference type="InterPro" id="IPR004435">
    <property type="entry name" value="MobB_dom"/>
</dbReference>
<organism evidence="2 3">
    <name type="scientific">Macrococcoides canis</name>
    <dbReference type="NCBI Taxonomy" id="1855823"/>
    <lineage>
        <taxon>Bacteria</taxon>
        <taxon>Bacillati</taxon>
        <taxon>Bacillota</taxon>
        <taxon>Bacilli</taxon>
        <taxon>Bacillales</taxon>
        <taxon>Staphylococcaceae</taxon>
        <taxon>Macrococcoides</taxon>
    </lineage>
</organism>
<dbReference type="PANTHER" id="PTHR40072">
    <property type="entry name" value="MOLYBDOPTERIN-GUANINE DINUCLEOTIDE BIOSYNTHESIS ADAPTER PROTEIN-RELATED"/>
    <property type="match status" value="1"/>
</dbReference>
<comment type="caution">
    <text evidence="2">The sequence shown here is derived from an EMBL/GenBank/DDBJ whole genome shotgun (WGS) entry which is preliminary data.</text>
</comment>
<dbReference type="SUPFAM" id="SSF52540">
    <property type="entry name" value="P-loop containing nucleoside triphosphate hydrolases"/>
    <property type="match status" value="1"/>
</dbReference>
<dbReference type="InterPro" id="IPR027417">
    <property type="entry name" value="P-loop_NTPase"/>
</dbReference>
<protein>
    <submittedName>
        <fullName evidence="2">Molybdopterin-guanine dinucleotide biosynthesis protein B</fullName>
    </submittedName>
</protein>